<evidence type="ECO:0000256" key="2">
    <source>
        <dbReference type="SAM" id="Phobius"/>
    </source>
</evidence>
<feature type="compositionally biased region" description="Basic and acidic residues" evidence="1">
    <location>
        <begin position="179"/>
        <end position="192"/>
    </location>
</feature>
<evidence type="ECO:0000313" key="4">
    <source>
        <dbReference type="Proteomes" id="UP000635245"/>
    </source>
</evidence>
<feature type="region of interest" description="Disordered" evidence="1">
    <location>
        <begin position="100"/>
        <end position="238"/>
    </location>
</feature>
<feature type="compositionally biased region" description="Basic and acidic residues" evidence="1">
    <location>
        <begin position="210"/>
        <end position="231"/>
    </location>
</feature>
<comment type="caution">
    <text evidence="3">The sequence shown here is derived from an EMBL/GenBank/DDBJ whole genome shotgun (WGS) entry which is preliminary data.</text>
</comment>
<accession>A0A934V585</accession>
<dbReference type="Proteomes" id="UP000635245">
    <property type="component" value="Unassembled WGS sequence"/>
</dbReference>
<feature type="transmembrane region" description="Helical" evidence="2">
    <location>
        <begin position="51"/>
        <end position="69"/>
    </location>
</feature>
<evidence type="ECO:0000313" key="3">
    <source>
        <dbReference type="EMBL" id="MBK1784333.1"/>
    </source>
</evidence>
<reference evidence="3" key="1">
    <citation type="submission" date="2020-12" db="EMBL/GenBank/DDBJ databases">
        <title>Prauserella sp. ASG 168, a novel actinomycete isolated from cave rock.</title>
        <authorList>
            <person name="Suriyachadkun C."/>
        </authorList>
    </citation>
    <scope>NUCLEOTIDE SEQUENCE</scope>
    <source>
        <strain evidence="3">ASG 168</strain>
    </source>
</reference>
<keyword evidence="2" id="KW-1133">Transmembrane helix</keyword>
<dbReference type="RefSeq" id="WP_200316648.1">
    <property type="nucleotide sequence ID" value="NZ_JAENJH010000002.1"/>
</dbReference>
<keyword evidence="2" id="KW-0472">Membrane</keyword>
<proteinExistence type="predicted"/>
<feature type="compositionally biased region" description="Pro residues" evidence="1">
    <location>
        <begin position="136"/>
        <end position="146"/>
    </location>
</feature>
<protein>
    <submittedName>
        <fullName evidence="3">Uncharacterized protein</fullName>
    </submittedName>
</protein>
<keyword evidence="4" id="KW-1185">Reference proteome</keyword>
<evidence type="ECO:0000256" key="1">
    <source>
        <dbReference type="SAM" id="MobiDB-lite"/>
    </source>
</evidence>
<feature type="compositionally biased region" description="Pro residues" evidence="1">
    <location>
        <begin position="113"/>
        <end position="125"/>
    </location>
</feature>
<sequence length="238" mass="24811">MAPKVLRCTPHDADMLDRSGILGASVPGGRYSDDGLDDGAASVRRVNRSGIASLAAAALMAVVAFGAVFDGPLGGGAGAGTPMAGEAVAPGPVVIVEQSEPTQVEGKARPAPGAVPAPEVIPEPSPVAVVEDQEPQPEPVAEPEPAPEPREESGAVIAAEAPQAERSGSSARADLPARSPHERFSEQMRELIDPMLQHYLQQGMAASASSDDRERSRGYDDDRDDRDESRHHFGFPGR</sequence>
<keyword evidence="2" id="KW-0812">Transmembrane</keyword>
<dbReference type="AlphaFoldDB" id="A0A934V585"/>
<name>A0A934V585_9PSEU</name>
<dbReference type="EMBL" id="JAENJH010000002">
    <property type="protein sequence ID" value="MBK1784333.1"/>
    <property type="molecule type" value="Genomic_DNA"/>
</dbReference>
<gene>
    <name evidence="3" type="ORF">JHE00_08325</name>
</gene>
<organism evidence="3 4">
    <name type="scientific">Prauserella cavernicola</name>
    <dbReference type="NCBI Taxonomy" id="2800127"/>
    <lineage>
        <taxon>Bacteria</taxon>
        <taxon>Bacillati</taxon>
        <taxon>Actinomycetota</taxon>
        <taxon>Actinomycetes</taxon>
        <taxon>Pseudonocardiales</taxon>
        <taxon>Pseudonocardiaceae</taxon>
        <taxon>Prauserella</taxon>
    </lineage>
</organism>